<dbReference type="EMBL" id="AMCI01000553">
    <property type="protein sequence ID" value="EJX08709.1"/>
    <property type="molecule type" value="Genomic_DNA"/>
</dbReference>
<comment type="caution">
    <text evidence="1">The sequence shown here is derived from an EMBL/GenBank/DDBJ whole genome shotgun (WGS) entry which is preliminary data.</text>
</comment>
<name>J9GMF6_9ZZZZ</name>
<proteinExistence type="predicted"/>
<organism evidence="1">
    <name type="scientific">gut metagenome</name>
    <dbReference type="NCBI Taxonomy" id="749906"/>
    <lineage>
        <taxon>unclassified sequences</taxon>
        <taxon>metagenomes</taxon>
        <taxon>organismal metagenomes</taxon>
    </lineage>
</organism>
<reference evidence="1" key="1">
    <citation type="journal article" date="2012" name="PLoS ONE">
        <title>Gene sets for utilization of primary and secondary nutrition supplies in the distal gut of endangered iberian lynx.</title>
        <authorList>
            <person name="Alcaide M."/>
            <person name="Messina E."/>
            <person name="Richter M."/>
            <person name="Bargiela R."/>
            <person name="Peplies J."/>
            <person name="Huws S.A."/>
            <person name="Newbold C.J."/>
            <person name="Golyshin P.N."/>
            <person name="Simon M.A."/>
            <person name="Lopez G."/>
            <person name="Yakimov M.M."/>
            <person name="Ferrer M."/>
        </authorList>
    </citation>
    <scope>NUCLEOTIDE SEQUENCE</scope>
</reference>
<evidence type="ECO:0000313" key="1">
    <source>
        <dbReference type="EMBL" id="EJX08709.1"/>
    </source>
</evidence>
<dbReference type="AlphaFoldDB" id="J9GMF6"/>
<sequence length="243" mass="26591">MKPNTPYIVNIRIVRDWEPVGKTIHTIVSTIQYDDSPQTNTPTVKVASSSADGVVFNITDSGDKSHPIETVRVSLKGAGYACDTYEGEIGTVTLSAQPFGTNEYEITGWNDTYGVSQTVTVKASVAPQGNRTHIDSADGFYSVKLQYNPQFSISVEPEVETYKFAGRSTATSFLGKGDKTQIDLSGDILNEDASDWLALSKSGQLIIIRFPDGKRYQCSIDKFGVDWEQRQIKGIKISGTEVS</sequence>
<gene>
    <name evidence="1" type="ORF">EVA_03183</name>
</gene>
<protein>
    <submittedName>
        <fullName evidence="1">Uncharacterized protein</fullName>
    </submittedName>
</protein>
<accession>J9GMF6</accession>